<dbReference type="Gene3D" id="3.60.15.10">
    <property type="entry name" value="Ribonuclease Z/Hydroxyacylglutathione hydrolase-like"/>
    <property type="match status" value="1"/>
</dbReference>
<evidence type="ECO:0000313" key="2">
    <source>
        <dbReference type="EMBL" id="GEN45130.1"/>
    </source>
</evidence>
<dbReference type="AlphaFoldDB" id="A0A511W204"/>
<feature type="chain" id="PRO_5021730492" description="Metallo-beta-lactamase domain-containing protein" evidence="1">
    <location>
        <begin position="23"/>
        <end position="255"/>
    </location>
</feature>
<organism evidence="2 3">
    <name type="scientific">Alkalibacillus haloalkaliphilus</name>
    <dbReference type="NCBI Taxonomy" id="94136"/>
    <lineage>
        <taxon>Bacteria</taxon>
        <taxon>Bacillati</taxon>
        <taxon>Bacillota</taxon>
        <taxon>Bacilli</taxon>
        <taxon>Bacillales</taxon>
        <taxon>Bacillaceae</taxon>
        <taxon>Alkalibacillus</taxon>
    </lineage>
</organism>
<dbReference type="RefSeq" id="WP_146814805.1">
    <property type="nucleotide sequence ID" value="NZ_BJYA01000003.1"/>
</dbReference>
<keyword evidence="3" id="KW-1185">Reference proteome</keyword>
<reference evidence="2 3" key="1">
    <citation type="submission" date="2019-07" db="EMBL/GenBank/DDBJ databases">
        <title>Whole genome shotgun sequence of Alkalibacillus haloalkaliphilus NBRC 103110.</title>
        <authorList>
            <person name="Hosoyama A."/>
            <person name="Uohara A."/>
            <person name="Ohji S."/>
            <person name="Ichikawa N."/>
        </authorList>
    </citation>
    <scope>NUCLEOTIDE SEQUENCE [LARGE SCALE GENOMIC DNA]</scope>
    <source>
        <strain evidence="2 3">NBRC 103110</strain>
    </source>
</reference>
<dbReference type="EMBL" id="BJYA01000003">
    <property type="protein sequence ID" value="GEN45130.1"/>
    <property type="molecule type" value="Genomic_DNA"/>
</dbReference>
<evidence type="ECO:0008006" key="4">
    <source>
        <dbReference type="Google" id="ProtNLM"/>
    </source>
</evidence>
<accession>A0A511W204</accession>
<evidence type="ECO:0000256" key="1">
    <source>
        <dbReference type="SAM" id="SignalP"/>
    </source>
</evidence>
<keyword evidence="1" id="KW-0732">Signal</keyword>
<dbReference type="Proteomes" id="UP000321440">
    <property type="component" value="Unassembled WGS sequence"/>
</dbReference>
<name>A0A511W204_9BACI</name>
<evidence type="ECO:0000313" key="3">
    <source>
        <dbReference type="Proteomes" id="UP000321440"/>
    </source>
</evidence>
<gene>
    <name evidence="2" type="ORF">AHA02nite_09060</name>
</gene>
<feature type="signal peptide" evidence="1">
    <location>
        <begin position="1"/>
        <end position="22"/>
    </location>
</feature>
<proteinExistence type="predicted"/>
<protein>
    <recommendedName>
        <fullName evidence="4">Metallo-beta-lactamase domain-containing protein</fullName>
    </recommendedName>
</protein>
<sequence length="255" mass="29660">MTIWLKMFFVSVLLTSSTMSSVAERELIFTPIDSGDMAILHLNDDEMFLINTGDERSLRSVEKTLNQWPDKKLKGILITSSKSENCGNLEKISKSWDVEHIYVSNEKEMVCSLSNEDYNVLSLNEQNVIALSNDFYIKYIAKENSDNGNIVLSNDVFSVYWYETDQKLNGELKGKVQLIYIPSYISANMIQQDEINKIDPQMAIINEKDDPQRNRQMHDLFQESWVETYFLKKFIAIHISIYDGDYDVYLERLNK</sequence>
<dbReference type="InterPro" id="IPR036866">
    <property type="entry name" value="RibonucZ/Hydroxyglut_hydro"/>
</dbReference>
<comment type="caution">
    <text evidence="2">The sequence shown here is derived from an EMBL/GenBank/DDBJ whole genome shotgun (WGS) entry which is preliminary data.</text>
</comment>
<dbReference type="OrthoDB" id="2961267at2"/>